<sequence length="46" mass="5524">MLIINPFRGVTAKSLFFILNYFILTDNFDNILFYQYNNQSVLQDMK</sequence>
<accession>A0A800N9E8</accession>
<reference evidence="1 2" key="1">
    <citation type="journal article" date="2020" name="G3 (Bethesda)">
        <title>Whole Genome Sequencing and Comparative Genomics of Two Nematicidal Bacillus Strains Reveals a Wide Range of Possible Virulence Factors.</title>
        <authorList>
            <person name="Susic N."/>
            <person name="Janezic S."/>
            <person name="Rupnik M."/>
            <person name="Geric Stare B."/>
        </authorList>
    </citation>
    <scope>NUCLEOTIDE SEQUENCE [LARGE SCALE GENOMIC DNA]</scope>
    <source>
        <strain evidence="1 2">I-1582</strain>
    </source>
</reference>
<name>A0A800N9E8_CYTFI</name>
<evidence type="ECO:0000313" key="1">
    <source>
        <dbReference type="EMBL" id="KAF0822489.1"/>
    </source>
</evidence>
<dbReference type="EMBL" id="VDEM01000055">
    <property type="protein sequence ID" value="KAF0822489.1"/>
    <property type="molecule type" value="Genomic_DNA"/>
</dbReference>
<organism evidence="1 2">
    <name type="scientific">Cytobacillus firmus</name>
    <name type="common">Bacillus firmus</name>
    <dbReference type="NCBI Taxonomy" id="1399"/>
    <lineage>
        <taxon>Bacteria</taxon>
        <taxon>Bacillati</taxon>
        <taxon>Bacillota</taxon>
        <taxon>Bacilli</taxon>
        <taxon>Bacillales</taxon>
        <taxon>Bacillaceae</taxon>
        <taxon>Cytobacillus</taxon>
    </lineage>
</organism>
<gene>
    <name evidence="1" type="ORF">KIS1582_3706</name>
</gene>
<evidence type="ECO:0000313" key="2">
    <source>
        <dbReference type="Proteomes" id="UP000465778"/>
    </source>
</evidence>
<dbReference type="Proteomes" id="UP000465778">
    <property type="component" value="Unassembled WGS sequence"/>
</dbReference>
<comment type="caution">
    <text evidence="1">The sequence shown here is derived from an EMBL/GenBank/DDBJ whole genome shotgun (WGS) entry which is preliminary data.</text>
</comment>
<protein>
    <submittedName>
        <fullName evidence="1">Uncharacterized protein</fullName>
    </submittedName>
</protein>
<dbReference type="AlphaFoldDB" id="A0A800N9E8"/>
<proteinExistence type="predicted"/>